<organism evidence="1 2">
    <name type="scientific">Chryseobacterium edaphi</name>
    <dbReference type="NCBI Taxonomy" id="2976532"/>
    <lineage>
        <taxon>Bacteria</taxon>
        <taxon>Pseudomonadati</taxon>
        <taxon>Bacteroidota</taxon>
        <taxon>Flavobacteriia</taxon>
        <taxon>Flavobacteriales</taxon>
        <taxon>Weeksellaceae</taxon>
        <taxon>Chryseobacterium group</taxon>
        <taxon>Chryseobacterium</taxon>
    </lineage>
</organism>
<comment type="caution">
    <text evidence="1">The sequence shown here is derived from an EMBL/GenBank/DDBJ whole genome shotgun (WGS) entry which is preliminary data.</text>
</comment>
<dbReference type="SUPFAM" id="SSF51126">
    <property type="entry name" value="Pectin lyase-like"/>
    <property type="match status" value="2"/>
</dbReference>
<dbReference type="InterPro" id="IPR006626">
    <property type="entry name" value="PbH1"/>
</dbReference>
<gene>
    <name evidence="1" type="ORF">NZ698_01275</name>
</gene>
<dbReference type="EMBL" id="JAOTEM010000001">
    <property type="protein sequence ID" value="MCU7615815.1"/>
    <property type="molecule type" value="Genomic_DNA"/>
</dbReference>
<name>A0ABT2W508_9FLAO</name>
<dbReference type="InterPro" id="IPR011050">
    <property type="entry name" value="Pectin_lyase_fold/virulence"/>
</dbReference>
<sequence length="1392" mass="143318">MIRNIKITKTKNQSFGLLKTILTFCLLLVLVQINAQTKYFVTQNGNNANNGLTWETAKGPSFINDLYTIYGVAGVPANTKIYVMGSATTYNYSQAVGFLTNGTGFEINGGYAPSSTGTDISKYNPKLYPTTIYLTGASSGMLSPLNNNETAAFKGIRFRGNNAVIFSPMVYRGTIGSSAMSLSFTDCEFFAFGDTVSGSGAQPIWTQDMGMYSFENCYFHDNGAANDGAAFSIVAQANTVLKVNNCVFTNNVSSSGQQGGGGAIATGARTNTITNSSFCENKMTTGAGGAIGTGANAGGAGAVDLTISGCTFNDNRAAGYFGGAINLNGGIGSTLSISDSKFYNNKETSCCWGGGAIAFNKGTTTTTLITRCDFYGNSAAPTTSPTSASGEGGGAILIRNNTAAGNVTISYCVFDNNSVPANSYGGAIYYSNSFSGGNIAIDNCTFVNNKIGTSSVAAGSDVGLYTGQLNTYGQYTITNSKMQLSSDAAYVPYVLNTVDRYIMDATNSYNNASGSLTTTSFTCPNSINTICLASDDSNPVLTATTLTNVCPSATANLTSITATNQNSDVTLTWHTGSTPTNANKIANPSAINQTGIYYAAFYDAVGGCYSAGTTPVTVSISKCTTVTNICPATTVNLTTLVAASSNPNIEVTWHTGTPATDANKVANPAAVGAGTYYASFHDIAGGCYSITTGAVTVVINVCPTCAASDDPNPVLTATTLTNVCPSATANLTSITATNQNSDVTLTWHTGSVPTDANKIANPAAINQGGTYYAAFYDSVFGCYSLGSTPVTVTISKCTTVTNTCPSTTVNLTTLVAASSDPNIEITWHTGTPATDANKVANPSAVSVSGTYYASFHDIAGGCYSPTTGAITVVITDCVTPFPCDNSAYLTKGMNANVQLFKHNLLTGVTDATPLVSFNTLANGLAYNPINNTLWILVTPAPTATSKAKLTRIDAAGVVTTFDVPNLPAALGSNPTSGAITSTGYYVAKVSASPLAAPGGGANANDGDNYVVIDVNPSRATYLQVIDPANGYAVATAPYYKETVGNVLINVADFAYNNADGLLYGMDLTGKLVSLNIATGAYTTGNTVVLPDGTPANASAYVASYIDATGSLYSINVNTGVTYRVKIPSGKAILMPSATAIANMDGANCPTAVFAYAVQGNVFDDTNALTDGIVNGTPTNLTNSLNAILYNNTTGAVAAVNPVAANGTYAFGVIPGNSYTIYITTNTATVGQTAVPVVALPLGWVNSGENNCGNTAGCTGSDGTANGILSLGTVSADISQANFGVNQSAQVCYKPGATGGTVLDTQHGITALGRAGIDNDNWPMLRKGAWTVLEAKTKGFVVNRLDNAQVAAIPSGDLREGMMIYNINQDCLQVNTDGTATGWKCFNTQTCPD</sequence>
<evidence type="ECO:0000313" key="2">
    <source>
        <dbReference type="Proteomes" id="UP001208649"/>
    </source>
</evidence>
<dbReference type="Proteomes" id="UP001208649">
    <property type="component" value="Unassembled WGS sequence"/>
</dbReference>
<dbReference type="RefSeq" id="WP_263001099.1">
    <property type="nucleotide sequence ID" value="NZ_JAOTEM010000001.1"/>
</dbReference>
<evidence type="ECO:0000313" key="1">
    <source>
        <dbReference type="EMBL" id="MCU7615815.1"/>
    </source>
</evidence>
<proteinExistence type="predicted"/>
<evidence type="ECO:0008006" key="3">
    <source>
        <dbReference type="Google" id="ProtNLM"/>
    </source>
</evidence>
<accession>A0ABT2W508</accession>
<dbReference type="SMART" id="SM00710">
    <property type="entry name" value="PbH1"/>
    <property type="match status" value="7"/>
</dbReference>
<keyword evidence="2" id="KW-1185">Reference proteome</keyword>
<protein>
    <recommendedName>
        <fullName evidence="3">Ig-like domain-containing protein</fullName>
    </recommendedName>
</protein>
<reference evidence="2" key="1">
    <citation type="submission" date="2023-07" db="EMBL/GenBank/DDBJ databases">
        <title>Chryseobacterium sp. strain PBS4-4 Genome sequencing and assembly.</title>
        <authorList>
            <person name="Jung Y."/>
        </authorList>
    </citation>
    <scope>NUCLEOTIDE SEQUENCE [LARGE SCALE GENOMIC DNA]</scope>
    <source>
        <strain evidence="2">PBS4-4</strain>
    </source>
</reference>